<reference evidence="2 3" key="1">
    <citation type="journal article" date="2020" name="Genomics">
        <title>Complete, high-quality genomes from long-read metagenomic sequencing of two wolf lichen thalli reveals enigmatic genome architecture.</title>
        <authorList>
            <person name="McKenzie S.K."/>
            <person name="Walston R.F."/>
            <person name="Allen J.L."/>
        </authorList>
    </citation>
    <scope>NUCLEOTIDE SEQUENCE [LARGE SCALE GENOMIC DNA]</scope>
    <source>
        <strain evidence="2">WasteWater1</strain>
    </source>
</reference>
<dbReference type="AlphaFoldDB" id="A0A8H6C9Y3"/>
<gene>
    <name evidence="2" type="ORF">HO133_004096</name>
</gene>
<keyword evidence="1" id="KW-0732">Signal</keyword>
<keyword evidence="3" id="KW-1185">Reference proteome</keyword>
<comment type="caution">
    <text evidence="2">The sequence shown here is derived from an EMBL/GenBank/DDBJ whole genome shotgun (WGS) entry which is preliminary data.</text>
</comment>
<feature type="signal peptide" evidence="1">
    <location>
        <begin position="1"/>
        <end position="17"/>
    </location>
</feature>
<protein>
    <submittedName>
        <fullName evidence="2">Uncharacterized protein</fullName>
    </submittedName>
</protein>
<dbReference type="RefSeq" id="XP_037149062.1">
    <property type="nucleotide sequence ID" value="XM_037295015.1"/>
</dbReference>
<evidence type="ECO:0000256" key="1">
    <source>
        <dbReference type="SAM" id="SignalP"/>
    </source>
</evidence>
<dbReference type="EMBL" id="JACCJB010000019">
    <property type="protein sequence ID" value="KAF6219627.1"/>
    <property type="molecule type" value="Genomic_DNA"/>
</dbReference>
<organism evidence="2 3">
    <name type="scientific">Letharia lupina</name>
    <dbReference type="NCBI Taxonomy" id="560253"/>
    <lineage>
        <taxon>Eukaryota</taxon>
        <taxon>Fungi</taxon>
        <taxon>Dikarya</taxon>
        <taxon>Ascomycota</taxon>
        <taxon>Pezizomycotina</taxon>
        <taxon>Lecanoromycetes</taxon>
        <taxon>OSLEUM clade</taxon>
        <taxon>Lecanoromycetidae</taxon>
        <taxon>Lecanorales</taxon>
        <taxon>Lecanorineae</taxon>
        <taxon>Parmeliaceae</taxon>
        <taxon>Letharia</taxon>
    </lineage>
</organism>
<dbReference type="GeneID" id="59332505"/>
<name>A0A8H6C9Y3_9LECA</name>
<evidence type="ECO:0000313" key="2">
    <source>
        <dbReference type="EMBL" id="KAF6219627.1"/>
    </source>
</evidence>
<proteinExistence type="predicted"/>
<feature type="chain" id="PRO_5034937969" evidence="1">
    <location>
        <begin position="18"/>
        <end position="131"/>
    </location>
</feature>
<accession>A0A8H6C9Y3</accession>
<evidence type="ECO:0000313" key="3">
    <source>
        <dbReference type="Proteomes" id="UP000593566"/>
    </source>
</evidence>
<sequence>MHTSVVSALLFAACAFSLPAEQKKSVVARTAPATQLLITGWNVTDLTCNLDNIHALGFMGPNEDTWGNGGSYTSYSLSRALAANETLNLFASAGGNNCGTFLYSVPAGTANGCYELGVNQEFSCMQMGTPA</sequence>
<dbReference type="Proteomes" id="UP000593566">
    <property type="component" value="Unassembled WGS sequence"/>
</dbReference>